<dbReference type="InterPro" id="IPR021782">
    <property type="entry name" value="DUF3347"/>
</dbReference>
<evidence type="ECO:0000256" key="1">
    <source>
        <dbReference type="SAM" id="MobiDB-lite"/>
    </source>
</evidence>
<dbReference type="Pfam" id="PF11827">
    <property type="entry name" value="DUF3347"/>
    <property type="match status" value="1"/>
</dbReference>
<feature type="compositionally biased region" description="Basic and acidic residues" evidence="1">
    <location>
        <begin position="26"/>
        <end position="38"/>
    </location>
</feature>
<accession>A0ABW3K3A6</accession>
<reference evidence="4" key="1">
    <citation type="journal article" date="2019" name="Int. J. Syst. Evol. Microbiol.">
        <title>The Global Catalogue of Microorganisms (GCM) 10K type strain sequencing project: providing services to taxonomists for standard genome sequencing and annotation.</title>
        <authorList>
            <consortium name="The Broad Institute Genomics Platform"/>
            <consortium name="The Broad Institute Genome Sequencing Center for Infectious Disease"/>
            <person name="Wu L."/>
            <person name="Ma J."/>
        </authorList>
    </citation>
    <scope>NUCLEOTIDE SEQUENCE [LARGE SCALE GENOMIC DNA]</scope>
    <source>
        <strain evidence="4">CCUG 58938</strain>
    </source>
</reference>
<name>A0ABW3K3A6_9BACT</name>
<feature type="region of interest" description="Disordered" evidence="1">
    <location>
        <begin position="26"/>
        <end position="55"/>
    </location>
</feature>
<gene>
    <name evidence="3" type="ORF">ACFQ21_09325</name>
</gene>
<keyword evidence="4" id="KW-1185">Reference proteome</keyword>
<feature type="compositionally biased region" description="Low complexity" evidence="1">
    <location>
        <begin position="39"/>
        <end position="53"/>
    </location>
</feature>
<evidence type="ECO:0000313" key="3">
    <source>
        <dbReference type="EMBL" id="MFD0999507.1"/>
    </source>
</evidence>
<dbReference type="RefSeq" id="WP_377578073.1">
    <property type="nucleotide sequence ID" value="NZ_JBHTKA010000001.1"/>
</dbReference>
<evidence type="ECO:0000313" key="4">
    <source>
        <dbReference type="Proteomes" id="UP001597112"/>
    </source>
</evidence>
<evidence type="ECO:0000259" key="2">
    <source>
        <dbReference type="Pfam" id="PF11827"/>
    </source>
</evidence>
<dbReference type="EMBL" id="JBHTKA010000001">
    <property type="protein sequence ID" value="MFD0999507.1"/>
    <property type="molecule type" value="Genomic_DNA"/>
</dbReference>
<protein>
    <submittedName>
        <fullName evidence="3">DUF3347 domain-containing protein</fullName>
    </submittedName>
</protein>
<dbReference type="Proteomes" id="UP001597112">
    <property type="component" value="Unassembled WGS sequence"/>
</dbReference>
<feature type="domain" description="DUF3347" evidence="2">
    <location>
        <begin position="71"/>
        <end position="160"/>
    </location>
</feature>
<comment type="caution">
    <text evidence="3">The sequence shown here is derived from an EMBL/GenBank/DDBJ whole genome shotgun (WGS) entry which is preliminary data.</text>
</comment>
<proteinExistence type="predicted"/>
<sequence>MKTTSTFYTLLFAASLLVLTNCSGKKEHEHDHDHDHAATETATTADSTTTPEAGKPQFEVDKTFQQQLAAVFNSYISLKEAFVSSDDDKVRTEATSVQNQLSKADMKLLSGAAHNDWMHYLEGLESSLKEIQTNKDIEVQRKAFSKLSDNLYKSIKAFGLDGTTAYYEFCPMAFNDEGAYWLSDQEKIRNPYFGDQMLTCGVVKEKLQ</sequence>
<organism evidence="3 4">
    <name type="scientific">Ohtaekwangia kribbensis</name>
    <dbReference type="NCBI Taxonomy" id="688913"/>
    <lineage>
        <taxon>Bacteria</taxon>
        <taxon>Pseudomonadati</taxon>
        <taxon>Bacteroidota</taxon>
        <taxon>Cytophagia</taxon>
        <taxon>Cytophagales</taxon>
        <taxon>Fulvivirgaceae</taxon>
        <taxon>Ohtaekwangia</taxon>
    </lineage>
</organism>